<gene>
    <name evidence="2" type="ORF">J8C05_04715</name>
</gene>
<evidence type="ECO:0000256" key="1">
    <source>
        <dbReference type="SAM" id="MobiDB-lite"/>
    </source>
</evidence>
<dbReference type="EMBL" id="CP072642">
    <property type="protein sequence ID" value="QUV94752.1"/>
    <property type="molecule type" value="Genomic_DNA"/>
</dbReference>
<dbReference type="RefSeq" id="WP_211423022.1">
    <property type="nucleotide sequence ID" value="NZ_CP072642.1"/>
</dbReference>
<keyword evidence="3" id="KW-1185">Reference proteome</keyword>
<reference evidence="2 3" key="1">
    <citation type="submission" date="2021-03" db="EMBL/GenBank/DDBJ databases">
        <title>Genomic and phenotypic characterization of Chloracidobacterium isolates provides evidence for multiple species.</title>
        <authorList>
            <person name="Saini M.K."/>
            <person name="Costas A.M.G."/>
            <person name="Tank M."/>
            <person name="Bryant D.A."/>
        </authorList>
    </citation>
    <scope>NUCLEOTIDE SEQUENCE [LARGE SCALE GENOMIC DNA]</scope>
    <source>
        <strain evidence="2 3">N</strain>
    </source>
</reference>
<dbReference type="Proteomes" id="UP000677668">
    <property type="component" value="Chromosome 1"/>
</dbReference>
<protein>
    <submittedName>
        <fullName evidence="2">Uncharacterized protein</fullName>
    </submittedName>
</protein>
<evidence type="ECO:0000313" key="3">
    <source>
        <dbReference type="Proteomes" id="UP000677668"/>
    </source>
</evidence>
<sequence>MTTLSLSLPQDLLDEQEALLARIARCREKLNLAMQRARVALSLEDTAEVFFTEMVPWTQRGAAAVRSVVVRPSTTRLTAAARTTGALPPLPTAVASGVASGAASAPAPAVTPPAAVAASVAASLVVGTADTTTADEETALAFFQSIPWNPGGGSTRSGRSPWSGAGTSDFLRAATESAVRASKSKN</sequence>
<proteinExistence type="predicted"/>
<accession>A0ABX8B178</accession>
<name>A0ABX8B178_9BACT</name>
<organism evidence="2 3">
    <name type="scientific">Chloracidobacterium sp. N</name>
    <dbReference type="NCBI Taxonomy" id="2821540"/>
    <lineage>
        <taxon>Bacteria</taxon>
        <taxon>Pseudomonadati</taxon>
        <taxon>Acidobacteriota</taxon>
        <taxon>Terriglobia</taxon>
        <taxon>Terriglobales</taxon>
        <taxon>Acidobacteriaceae</taxon>
        <taxon>Chloracidobacterium</taxon>
        <taxon>Chloracidobacterium aggregatum</taxon>
    </lineage>
</organism>
<feature type="region of interest" description="Disordered" evidence="1">
    <location>
        <begin position="147"/>
        <end position="168"/>
    </location>
</feature>
<evidence type="ECO:0000313" key="2">
    <source>
        <dbReference type="EMBL" id="QUV94752.1"/>
    </source>
</evidence>